<protein>
    <recommendedName>
        <fullName evidence="4">PH domain-containing protein</fullName>
    </recommendedName>
</protein>
<dbReference type="STRING" id="6412.T1G6S7"/>
<evidence type="ECO:0000256" key="2">
    <source>
        <dbReference type="ARBA" id="ARBA00023055"/>
    </source>
</evidence>
<keyword evidence="1" id="KW-0813">Transport</keyword>
<name>T1G6S7_HELRO</name>
<keyword evidence="7" id="KW-1185">Reference proteome</keyword>
<dbReference type="Pfam" id="PF00169">
    <property type="entry name" value="PH"/>
    <property type="match status" value="1"/>
</dbReference>
<dbReference type="PROSITE" id="PS50003">
    <property type="entry name" value="PH_DOMAIN"/>
    <property type="match status" value="1"/>
</dbReference>
<feature type="domain" description="PH" evidence="4">
    <location>
        <begin position="5"/>
        <end position="104"/>
    </location>
</feature>
<evidence type="ECO:0000256" key="3">
    <source>
        <dbReference type="ARBA" id="ARBA00023121"/>
    </source>
</evidence>
<dbReference type="OrthoDB" id="14833at2759"/>
<evidence type="ECO:0000313" key="7">
    <source>
        <dbReference type="Proteomes" id="UP000015101"/>
    </source>
</evidence>
<dbReference type="InterPro" id="IPR001849">
    <property type="entry name" value="PH_domain"/>
</dbReference>
<dbReference type="SMART" id="SM00233">
    <property type="entry name" value="PH"/>
    <property type="match status" value="1"/>
</dbReference>
<evidence type="ECO:0000313" key="6">
    <source>
        <dbReference type="EnsemblMetazoa" id="HelroP87593"/>
    </source>
</evidence>
<dbReference type="InParanoid" id="T1G6S7"/>
<evidence type="ECO:0000256" key="1">
    <source>
        <dbReference type="ARBA" id="ARBA00022448"/>
    </source>
</evidence>
<dbReference type="eggNOG" id="KOG2210">
    <property type="taxonomic scope" value="Eukaryota"/>
</dbReference>
<evidence type="ECO:0000313" key="5">
    <source>
        <dbReference type="EMBL" id="ESN94812.1"/>
    </source>
</evidence>
<gene>
    <name evidence="6" type="primary">20216774</name>
    <name evidence="5" type="ORF">HELRODRAFT_87593</name>
</gene>
<dbReference type="Gene3D" id="2.30.29.30">
    <property type="entry name" value="Pleckstrin-homology domain (PH domain)/Phosphotyrosine-binding domain (PTB)"/>
    <property type="match status" value="1"/>
</dbReference>
<dbReference type="EMBL" id="AMQM01007116">
    <property type="status" value="NOT_ANNOTATED_CDS"/>
    <property type="molecule type" value="Genomic_DNA"/>
</dbReference>
<reference evidence="7" key="1">
    <citation type="submission" date="2012-12" db="EMBL/GenBank/DDBJ databases">
        <authorList>
            <person name="Hellsten U."/>
            <person name="Grimwood J."/>
            <person name="Chapman J.A."/>
            <person name="Shapiro H."/>
            <person name="Aerts A."/>
            <person name="Otillar R.P."/>
            <person name="Terry A.Y."/>
            <person name="Boore J.L."/>
            <person name="Simakov O."/>
            <person name="Marletaz F."/>
            <person name="Cho S.-J."/>
            <person name="Edsinger-Gonzales E."/>
            <person name="Havlak P."/>
            <person name="Kuo D.-H."/>
            <person name="Larsson T."/>
            <person name="Lv J."/>
            <person name="Arendt D."/>
            <person name="Savage R."/>
            <person name="Osoegawa K."/>
            <person name="de Jong P."/>
            <person name="Lindberg D.R."/>
            <person name="Seaver E.C."/>
            <person name="Weisblat D.A."/>
            <person name="Putnam N.H."/>
            <person name="Grigoriev I.V."/>
            <person name="Rokhsar D.S."/>
        </authorList>
    </citation>
    <scope>NUCLEOTIDE SEQUENCE</scope>
</reference>
<accession>T1G6S7</accession>
<dbReference type="KEGG" id="hro:HELRODRAFT_87593"/>
<reference evidence="6" key="3">
    <citation type="submission" date="2015-06" db="UniProtKB">
        <authorList>
            <consortium name="EnsemblMetazoa"/>
        </authorList>
    </citation>
    <scope>IDENTIFICATION</scope>
</reference>
<dbReference type="SUPFAM" id="SSF50729">
    <property type="entry name" value="PH domain-like"/>
    <property type="match status" value="1"/>
</dbReference>
<dbReference type="Proteomes" id="UP000015101">
    <property type="component" value="Unassembled WGS sequence"/>
</dbReference>
<dbReference type="CDD" id="cd13291">
    <property type="entry name" value="PH_ORP10_ORP11"/>
    <property type="match status" value="1"/>
</dbReference>
<dbReference type="HOGENOM" id="CLU_147581_0_0_1"/>
<dbReference type="OMA" id="HACRQPM"/>
<dbReference type="GeneID" id="20216774"/>
<proteinExistence type="predicted"/>
<dbReference type="GO" id="GO:0006869">
    <property type="term" value="P:lipid transport"/>
    <property type="evidence" value="ECO:0007669"/>
    <property type="project" value="UniProtKB-KW"/>
</dbReference>
<dbReference type="PANTHER" id="PTHR10972:SF141">
    <property type="entry name" value="OXYSTEROL-BINDING PROTEIN"/>
    <property type="match status" value="1"/>
</dbReference>
<dbReference type="GO" id="GO:0008289">
    <property type="term" value="F:lipid binding"/>
    <property type="evidence" value="ECO:0007669"/>
    <property type="project" value="UniProtKB-KW"/>
</dbReference>
<dbReference type="RefSeq" id="XP_009027079.1">
    <property type="nucleotide sequence ID" value="XM_009028831.1"/>
</dbReference>
<keyword evidence="3" id="KW-0446">Lipid-binding</keyword>
<dbReference type="AlphaFoldDB" id="T1G6S7"/>
<reference evidence="5 7" key="2">
    <citation type="journal article" date="2013" name="Nature">
        <title>Insights into bilaterian evolution from three spiralian genomes.</title>
        <authorList>
            <person name="Simakov O."/>
            <person name="Marletaz F."/>
            <person name="Cho S.J."/>
            <person name="Edsinger-Gonzales E."/>
            <person name="Havlak P."/>
            <person name="Hellsten U."/>
            <person name="Kuo D.H."/>
            <person name="Larsson T."/>
            <person name="Lv J."/>
            <person name="Arendt D."/>
            <person name="Savage R."/>
            <person name="Osoegawa K."/>
            <person name="de Jong P."/>
            <person name="Grimwood J."/>
            <person name="Chapman J.A."/>
            <person name="Shapiro H."/>
            <person name="Aerts A."/>
            <person name="Otillar R.P."/>
            <person name="Terry A.Y."/>
            <person name="Boore J.L."/>
            <person name="Grigoriev I.V."/>
            <person name="Lindberg D.R."/>
            <person name="Seaver E.C."/>
            <person name="Weisblat D.A."/>
            <person name="Putnam N.H."/>
            <person name="Rokhsar D.S."/>
        </authorList>
    </citation>
    <scope>NUCLEOTIDE SEQUENCE</scope>
</reference>
<dbReference type="InterPro" id="IPR000648">
    <property type="entry name" value="Oxysterol-bd"/>
</dbReference>
<dbReference type="EMBL" id="KB097563">
    <property type="protein sequence ID" value="ESN94812.1"/>
    <property type="molecule type" value="Genomic_DNA"/>
</dbReference>
<evidence type="ECO:0000259" key="4">
    <source>
        <dbReference type="PROSITE" id="PS50003"/>
    </source>
</evidence>
<dbReference type="PANTHER" id="PTHR10972">
    <property type="entry name" value="OXYSTEROL-BINDING PROTEIN-RELATED"/>
    <property type="match status" value="1"/>
</dbReference>
<organism evidence="6 7">
    <name type="scientific">Helobdella robusta</name>
    <name type="common">Californian leech</name>
    <dbReference type="NCBI Taxonomy" id="6412"/>
    <lineage>
        <taxon>Eukaryota</taxon>
        <taxon>Metazoa</taxon>
        <taxon>Spiralia</taxon>
        <taxon>Lophotrochozoa</taxon>
        <taxon>Annelida</taxon>
        <taxon>Clitellata</taxon>
        <taxon>Hirudinea</taxon>
        <taxon>Rhynchobdellida</taxon>
        <taxon>Glossiphoniidae</taxon>
        <taxon>Helobdella</taxon>
    </lineage>
</organism>
<sequence length="123" mass="14363">MHACRQPMEGQLSKYTNVMKGWQYRWFVLNPELGRLEYFEKEEHKKLQKPSRGNVMLAGAVICPSDEDSQTFIVNAVNGEVYRLKALDARERQHWVNRLRATAEYHGDFMVSLIGWLVFKLCG</sequence>
<dbReference type="EnsemblMetazoa" id="HelroT87593">
    <property type="protein sequence ID" value="HelroP87593"/>
    <property type="gene ID" value="HelroG87593"/>
</dbReference>
<keyword evidence="2" id="KW-0445">Lipid transport</keyword>
<dbReference type="CTD" id="20216774"/>
<dbReference type="InterPro" id="IPR011993">
    <property type="entry name" value="PH-like_dom_sf"/>
</dbReference>